<dbReference type="Pfam" id="PF00874">
    <property type="entry name" value="PRD"/>
    <property type="match status" value="1"/>
</dbReference>
<evidence type="ECO:0000259" key="2">
    <source>
        <dbReference type="PROSITE" id="PS51094"/>
    </source>
</evidence>
<feature type="domain" description="PRD" evidence="3">
    <location>
        <begin position="89"/>
        <end position="192"/>
    </location>
</feature>
<reference evidence="4 5" key="2">
    <citation type="submission" date="2024-03" db="EMBL/GenBank/DDBJ databases">
        <title>The Genome Sequence of Enterococcus sp. DIV2402.</title>
        <authorList>
            <consortium name="The Broad Institute Genomics Platform"/>
            <consortium name="The Broad Institute Microbial Omics Core"/>
            <consortium name="The Broad Institute Genomic Center for Infectious Diseases"/>
            <person name="Earl A."/>
            <person name="Manson A."/>
            <person name="Gilmore M."/>
            <person name="Schwartman J."/>
            <person name="Shea T."/>
            <person name="Abouelleil A."/>
            <person name="Cao P."/>
            <person name="Chapman S."/>
            <person name="Cusick C."/>
            <person name="Young S."/>
            <person name="Neafsey D."/>
            <person name="Nusbaum C."/>
            <person name="Birren B."/>
        </authorList>
    </citation>
    <scope>NUCLEOTIDE SEQUENCE [LARGE SCALE GENOMIC DNA]</scope>
    <source>
        <strain evidence="4 5">DIV2402</strain>
    </source>
</reference>
<dbReference type="Proteomes" id="UP000664701">
    <property type="component" value="Chromosome"/>
</dbReference>
<protein>
    <submittedName>
        <fullName evidence="4">Lichenan operon transcriptional antiterminator</fullName>
    </submittedName>
</protein>
<keyword evidence="1" id="KW-0677">Repeat</keyword>
<dbReference type="SUPFAM" id="SSF55804">
    <property type="entry name" value="Phoshotransferase/anion transport protein"/>
    <property type="match status" value="1"/>
</dbReference>
<dbReference type="InterPro" id="IPR011608">
    <property type="entry name" value="PRD"/>
</dbReference>
<dbReference type="InterPro" id="IPR050661">
    <property type="entry name" value="BglG_antiterminators"/>
</dbReference>
<dbReference type="InterPro" id="IPR016152">
    <property type="entry name" value="PTrfase/Anion_transptr"/>
</dbReference>
<feature type="domain" description="PRD" evidence="3">
    <location>
        <begin position="196"/>
        <end position="303"/>
    </location>
</feature>
<dbReference type="InterPro" id="IPR036634">
    <property type="entry name" value="PRD_sf"/>
</dbReference>
<dbReference type="Gene3D" id="1.10.1790.10">
    <property type="entry name" value="PRD domain"/>
    <property type="match status" value="1"/>
</dbReference>
<dbReference type="RefSeq" id="WP_207871864.1">
    <property type="nucleotide sequence ID" value="NZ_CP147251.1"/>
</dbReference>
<dbReference type="PANTHER" id="PTHR30185">
    <property type="entry name" value="CRYPTIC BETA-GLUCOSIDE BGL OPERON ANTITERMINATOR"/>
    <property type="match status" value="1"/>
</dbReference>
<dbReference type="Pfam" id="PF00359">
    <property type="entry name" value="PTS_EIIA_2"/>
    <property type="match status" value="1"/>
</dbReference>
<feature type="domain" description="PTS EIIA type-2" evidence="2">
    <location>
        <begin position="385"/>
        <end position="524"/>
    </location>
</feature>
<proteinExistence type="predicted"/>
<dbReference type="PANTHER" id="PTHR30185:SF12">
    <property type="entry name" value="TRANSCRIPTIONAL REGULATOR MANR"/>
    <property type="match status" value="1"/>
</dbReference>
<sequence>MNQEEYISYDELSNTFFYSSQTIRGRVQRLTLKIHELGIGVTIDTKVFMGIKLVGTEIQKRILLELFFTNILIKKEIFKELVIKEFSRWLEVSVLENIFYIIDKINTSKNLNLDFQMYKKIITQLIITVHQINLDKKVNIEKDLIEKIKVFKEYEIAILLKKNLENIANVNDAELLFLVNYLISLHLDLGKMTITKQDISILNKIQQILLDTQKMYNVETYSNLRFRESISEHIYRIIHPTAKNILLYNPYIKEAKTEYFFSFSIASHIALKLEEMFNLEIQDSEIAYLAYHIQVILDTKAKKKIKTVILFNRNFERTKLLASKLVTYFDELEIVEIKKYKQPFEFNRNYLYIGIDLIDTDIKLQNFINIEHSFQLSEIKKVAYFLESQNTVLANANFYKIKETTSQKAIELLLRKDNQLHMLKAILKREKMSFTSIGNLVAIPHSYQENLKNIENIIIGILDRPITWGNEKVQLILIYIPSSDVRRSEYIFQEFYKKTRDLEAVKKLIKAKDKVDFIKKWNKI</sequence>
<evidence type="ECO:0000259" key="3">
    <source>
        <dbReference type="PROSITE" id="PS51372"/>
    </source>
</evidence>
<accession>A0ABZ2SQA7</accession>
<gene>
    <name evidence="4" type="ORF">DOK78_002603</name>
</gene>
<evidence type="ECO:0000313" key="5">
    <source>
        <dbReference type="Proteomes" id="UP000664701"/>
    </source>
</evidence>
<reference evidence="4 5" key="1">
    <citation type="submission" date="2021-03" db="EMBL/GenBank/DDBJ databases">
        <authorList>
            <person name="Gilmore M.S."/>
            <person name="Schwartzman J."/>
            <person name="Van Tyne D."/>
            <person name="Martin M."/>
            <person name="Earl A.M."/>
            <person name="Manson A.L."/>
            <person name="Straub T."/>
            <person name="Salamzade R."/>
            <person name="Saavedra J."/>
            <person name="Lebreton F."/>
            <person name="Prichula J."/>
            <person name="Schaufler K."/>
            <person name="Gaca A."/>
            <person name="Sgardioli B."/>
            <person name="Wagenaar J."/>
            <person name="Strong T."/>
        </authorList>
    </citation>
    <scope>NUCLEOTIDE SEQUENCE [LARGE SCALE GENOMIC DNA]</scope>
    <source>
        <strain evidence="4 5">DIV2402</strain>
    </source>
</reference>
<dbReference type="PROSITE" id="PS51094">
    <property type="entry name" value="PTS_EIIA_TYPE_2"/>
    <property type="match status" value="1"/>
</dbReference>
<dbReference type="PROSITE" id="PS51372">
    <property type="entry name" value="PRD_2"/>
    <property type="match status" value="2"/>
</dbReference>
<keyword evidence="5" id="KW-1185">Reference proteome</keyword>
<dbReference type="InterPro" id="IPR002178">
    <property type="entry name" value="PTS_EIIA_type-2_dom"/>
</dbReference>
<name>A0ABZ2SQA7_9ENTE</name>
<dbReference type="SUPFAM" id="SSF63520">
    <property type="entry name" value="PTS-regulatory domain, PRD"/>
    <property type="match status" value="1"/>
</dbReference>
<evidence type="ECO:0000313" key="4">
    <source>
        <dbReference type="EMBL" id="WYJ77963.1"/>
    </source>
</evidence>
<dbReference type="EMBL" id="CP147251">
    <property type="protein sequence ID" value="WYJ77963.1"/>
    <property type="molecule type" value="Genomic_DNA"/>
</dbReference>
<organism evidence="4 5">
    <name type="scientific">Candidatus Enterococcus lowellii</name>
    <dbReference type="NCBI Taxonomy" id="2230877"/>
    <lineage>
        <taxon>Bacteria</taxon>
        <taxon>Bacillati</taxon>
        <taxon>Bacillota</taxon>
        <taxon>Bacilli</taxon>
        <taxon>Lactobacillales</taxon>
        <taxon>Enterococcaceae</taxon>
        <taxon>Enterococcus</taxon>
    </lineage>
</organism>
<dbReference type="Gene3D" id="3.40.930.10">
    <property type="entry name" value="Mannitol-specific EII, Chain A"/>
    <property type="match status" value="1"/>
</dbReference>
<evidence type="ECO:0000256" key="1">
    <source>
        <dbReference type="ARBA" id="ARBA00022737"/>
    </source>
</evidence>